<evidence type="ECO:0000313" key="2">
    <source>
        <dbReference type="Proteomes" id="UP000571950"/>
    </source>
</evidence>
<comment type="caution">
    <text evidence="1">The sequence shown here is derived from an EMBL/GenBank/DDBJ whole genome shotgun (WGS) entry which is preliminary data.</text>
</comment>
<keyword evidence="2" id="KW-1185">Reference proteome</keyword>
<sequence>MQVESQTDHIAMLTLMMVGVLIKRLDDVGQLDDGTKHQLHKLAAAVRIHAENAGHDDLHILFANIDRALGNRPKAAAG</sequence>
<organism evidence="1 2">
    <name type="scientific">Sphingobium jiangsuense</name>
    <dbReference type="NCBI Taxonomy" id="870476"/>
    <lineage>
        <taxon>Bacteria</taxon>
        <taxon>Pseudomonadati</taxon>
        <taxon>Pseudomonadota</taxon>
        <taxon>Alphaproteobacteria</taxon>
        <taxon>Sphingomonadales</taxon>
        <taxon>Sphingomonadaceae</taxon>
        <taxon>Sphingobium</taxon>
    </lineage>
</organism>
<dbReference type="RefSeq" id="WP_188072541.1">
    <property type="nucleotide sequence ID" value="NZ_BSPS01000023.1"/>
</dbReference>
<dbReference type="EMBL" id="JACIDT010000009">
    <property type="protein sequence ID" value="MBB3927043.1"/>
    <property type="molecule type" value="Genomic_DNA"/>
</dbReference>
<name>A0A7W6FQL9_9SPHN</name>
<dbReference type="AlphaFoldDB" id="A0A7W6FQL9"/>
<accession>A0A7W6FQL9</accession>
<dbReference type="Proteomes" id="UP000571950">
    <property type="component" value="Unassembled WGS sequence"/>
</dbReference>
<gene>
    <name evidence="1" type="ORF">GGR43_002766</name>
</gene>
<reference evidence="1 2" key="1">
    <citation type="submission" date="2020-08" db="EMBL/GenBank/DDBJ databases">
        <title>Genomic Encyclopedia of Type Strains, Phase IV (KMG-IV): sequencing the most valuable type-strain genomes for metagenomic binning, comparative biology and taxonomic classification.</title>
        <authorList>
            <person name="Goeker M."/>
        </authorList>
    </citation>
    <scope>NUCLEOTIDE SEQUENCE [LARGE SCALE GENOMIC DNA]</scope>
    <source>
        <strain evidence="1 2">DSM 26189</strain>
    </source>
</reference>
<proteinExistence type="predicted"/>
<protein>
    <submittedName>
        <fullName evidence="1">Uncharacterized protein</fullName>
    </submittedName>
</protein>
<evidence type="ECO:0000313" key="1">
    <source>
        <dbReference type="EMBL" id="MBB3927043.1"/>
    </source>
</evidence>